<proteinExistence type="predicted"/>
<dbReference type="Pfam" id="PF23951">
    <property type="entry name" value="DUF7282"/>
    <property type="match status" value="1"/>
</dbReference>
<evidence type="ECO:0008006" key="7">
    <source>
        <dbReference type="Google" id="ProtNLM"/>
    </source>
</evidence>
<dbReference type="NCBIfam" id="NF045517">
    <property type="entry name" value="halo_surf_dom"/>
    <property type="match status" value="1"/>
</dbReference>
<sequence>MVAAVPPAAVSATPATQVAFTDNVVSEQRGDVAEIGVAFEDGDTATVRIGSEASHVATVTVRDRDGDGRALLRLNTYDGSVAASDGDATTVRSRSNVTTPLATGTYDLALWSGNDTDGDQRSVATLSLSERSTDNLFARAAPSSADLSNLSEVNAALRSDNLTRSGVLVRNGTLVLELLASGLTGAVAAQDGRNVTERFVRFLEQENASLTVYDVPGTEQERAYLDLTNESAVTVVRDARNDSYYVVAELDEVAMTDGDDGDPANNHRGWGDHRANFSLAADSSLTTDGRETATAEFEVDEAEATLSTPPETDKVYLAPAPNQTVWGTTTLAPGSRVAVRIRDGDGLRRSETVRVENRTDAPGGSFAANFDLGEVAPETELGVTVRAAGESSLTHGEETDGVVLESNAALNLTGREPTDQGVGVSYATLSHGGYVAVHRGSADGPVVGRSSRLAPGEAFSHAIELGSKSGGDATLVAVAHRAEPGDELGRPYTENGNVVAEAVERTGATTTDDETATVRTTATATTRTTETTVESTPTAGPSAETGIPGFGVGAATVGALVALLAGLALARRE</sequence>
<feature type="compositionally biased region" description="Low complexity" evidence="1">
    <location>
        <begin position="517"/>
        <end position="540"/>
    </location>
</feature>
<dbReference type="KEGG" id="haxz:M0R88_11420"/>
<keyword evidence="6" id="KW-1185">Reference proteome</keyword>
<name>A0A8U0IEL2_9EURY</name>
<dbReference type="InterPro" id="IPR057149">
    <property type="entry name" value="DUF7827"/>
</dbReference>
<dbReference type="AlphaFoldDB" id="A0A8U0IEL2"/>
<gene>
    <name evidence="5" type="ORF">M0R88_11420</name>
</gene>
<evidence type="ECO:0000313" key="6">
    <source>
        <dbReference type="Proteomes" id="UP000830434"/>
    </source>
</evidence>
<dbReference type="Pfam" id="PF25162">
    <property type="entry name" value="DUF7827"/>
    <property type="match status" value="1"/>
</dbReference>
<dbReference type="Proteomes" id="UP000830434">
    <property type="component" value="Chromosome"/>
</dbReference>
<feature type="region of interest" description="Disordered" evidence="1">
    <location>
        <begin position="507"/>
        <end position="544"/>
    </location>
</feature>
<keyword evidence="2" id="KW-1133">Transmembrane helix</keyword>
<keyword evidence="2" id="KW-0812">Transmembrane</keyword>
<evidence type="ECO:0000259" key="3">
    <source>
        <dbReference type="Pfam" id="PF23951"/>
    </source>
</evidence>
<dbReference type="RefSeq" id="WP_248653637.1">
    <property type="nucleotide sequence ID" value="NZ_CP096658.1"/>
</dbReference>
<dbReference type="InterPro" id="IPR055706">
    <property type="entry name" value="Slg1/2_DUF7282"/>
</dbReference>
<dbReference type="GeneID" id="72190473"/>
<feature type="domain" description="DUF7827" evidence="4">
    <location>
        <begin position="10"/>
        <end position="98"/>
    </location>
</feature>
<reference evidence="5" key="1">
    <citation type="submission" date="2022-04" db="EMBL/GenBank/DDBJ databases">
        <title>Diverse halophilic archaea isolated from saline environments.</title>
        <authorList>
            <person name="Cui H.-L."/>
        </authorList>
    </citation>
    <scope>NUCLEOTIDE SEQUENCE</scope>
    <source>
        <strain evidence="5">XZYJT40</strain>
    </source>
</reference>
<evidence type="ECO:0000259" key="4">
    <source>
        <dbReference type="Pfam" id="PF25162"/>
    </source>
</evidence>
<protein>
    <recommendedName>
        <fullName evidence="7">PGF-CTERM sorting domain-containing protein</fullName>
    </recommendedName>
</protein>
<keyword evidence="2" id="KW-0472">Membrane</keyword>
<feature type="domain" description="DUF7282" evidence="3">
    <location>
        <begin position="413"/>
        <end position="501"/>
    </location>
</feature>
<feature type="transmembrane region" description="Helical" evidence="2">
    <location>
        <begin position="550"/>
        <end position="570"/>
    </location>
</feature>
<evidence type="ECO:0000256" key="1">
    <source>
        <dbReference type="SAM" id="MobiDB-lite"/>
    </source>
</evidence>
<evidence type="ECO:0000256" key="2">
    <source>
        <dbReference type="SAM" id="Phobius"/>
    </source>
</evidence>
<dbReference type="EMBL" id="CP096658">
    <property type="protein sequence ID" value="UPV99135.1"/>
    <property type="molecule type" value="Genomic_DNA"/>
</dbReference>
<organism evidence="5 6">
    <name type="scientific">Halorussus gelatinilyticus</name>
    <dbReference type="NCBI Taxonomy" id="2937524"/>
    <lineage>
        <taxon>Archaea</taxon>
        <taxon>Methanobacteriati</taxon>
        <taxon>Methanobacteriota</taxon>
        <taxon>Stenosarchaea group</taxon>
        <taxon>Halobacteria</taxon>
        <taxon>Halobacteriales</taxon>
        <taxon>Haladaptataceae</taxon>
        <taxon>Halorussus</taxon>
    </lineage>
</organism>
<evidence type="ECO:0000313" key="5">
    <source>
        <dbReference type="EMBL" id="UPV99135.1"/>
    </source>
</evidence>
<accession>A0A8U0IEL2</accession>